<keyword evidence="2 6" id="KW-0378">Hydrolase</keyword>
<evidence type="ECO:0000313" key="7">
    <source>
        <dbReference type="Proteomes" id="UP000503540"/>
    </source>
</evidence>
<organism evidence="6 7">
    <name type="scientific">Nocardia arthritidis</name>
    <dbReference type="NCBI Taxonomy" id="228602"/>
    <lineage>
        <taxon>Bacteria</taxon>
        <taxon>Bacillati</taxon>
        <taxon>Actinomycetota</taxon>
        <taxon>Actinomycetes</taxon>
        <taxon>Mycobacteriales</taxon>
        <taxon>Nocardiaceae</taxon>
        <taxon>Nocardia</taxon>
    </lineage>
</organism>
<evidence type="ECO:0000313" key="6">
    <source>
        <dbReference type="EMBL" id="QIS14046.1"/>
    </source>
</evidence>
<keyword evidence="5" id="KW-1133">Transmembrane helix</keyword>
<evidence type="ECO:0000256" key="1">
    <source>
        <dbReference type="ARBA" id="ARBA00010838"/>
    </source>
</evidence>
<proteinExistence type="inferred from homology"/>
<dbReference type="GO" id="GO:0008422">
    <property type="term" value="F:beta-glucosidase activity"/>
    <property type="evidence" value="ECO:0007669"/>
    <property type="project" value="TreeGrafter"/>
</dbReference>
<gene>
    <name evidence="6" type="ORF">F5544_31020</name>
</gene>
<evidence type="ECO:0000256" key="2">
    <source>
        <dbReference type="ARBA" id="ARBA00022801"/>
    </source>
</evidence>
<keyword evidence="3" id="KW-0326">Glycosidase</keyword>
<sequence>MESRVIPTTTTIASIGRVDVCLERALRRSGLLRCWACRTVAAGAAVAVLLVSGMWVAAPASAGGVPGLGPGFLWGVAESGFQSEGHVRDSNWRRYIDAHPEMDRYGDSVDFFDRYGADIDLAAALGAKVYRIGVEWSRLQPNNSGEWDEAGFRFYDGVIAKIAASGMRPMITLDHWVYPGWAYDRGGWADPAMVGNWLADMRKVVDRYASRNPLWVTINEPVAYITMEARYRGTDAAVMLDRVAEAHNQIYDYIHQVRPDAWVTSNFGYVAGNDDQVNGPTLARIGAKLDYIGIDYYFGFEPWKAIALPAILLSGSAGGSSQIWDLPLHTEGIYYALQRYSRLFPGKPLYIVENGMPTDNGLPRPDGYTRADHLRDIVYWIQRATADGMNVIGYNYWSITDNYEWGSYRPRFGLYTVDVPTDSALTRRATDAVAAYSGIIAGNGVPADYRPTRGPALCILVDPPASCLTPATVP</sequence>
<keyword evidence="5" id="KW-0812">Transmembrane</keyword>
<evidence type="ECO:0000256" key="5">
    <source>
        <dbReference type="SAM" id="Phobius"/>
    </source>
</evidence>
<protein>
    <submittedName>
        <fullName evidence="6">Family 1 glycosylhydrolase</fullName>
    </submittedName>
</protein>
<dbReference type="PANTHER" id="PTHR10353">
    <property type="entry name" value="GLYCOSYL HYDROLASE"/>
    <property type="match status" value="1"/>
</dbReference>
<comment type="similarity">
    <text evidence="1 4">Belongs to the glycosyl hydrolase 1 family.</text>
</comment>
<dbReference type="KEGG" id="nah:F5544_31020"/>
<name>A0A6G9YLZ0_9NOCA</name>
<dbReference type="GO" id="GO:0005975">
    <property type="term" value="P:carbohydrate metabolic process"/>
    <property type="evidence" value="ECO:0007669"/>
    <property type="project" value="InterPro"/>
</dbReference>
<dbReference type="PRINTS" id="PR00131">
    <property type="entry name" value="GLHYDRLASE1"/>
</dbReference>
<dbReference type="SUPFAM" id="SSF51445">
    <property type="entry name" value="(Trans)glycosidases"/>
    <property type="match status" value="1"/>
</dbReference>
<evidence type="ECO:0000256" key="4">
    <source>
        <dbReference type="RuleBase" id="RU003690"/>
    </source>
</evidence>
<dbReference type="AlphaFoldDB" id="A0A6G9YLZ0"/>
<keyword evidence="7" id="KW-1185">Reference proteome</keyword>
<dbReference type="Pfam" id="PF00232">
    <property type="entry name" value="Glyco_hydro_1"/>
    <property type="match status" value="2"/>
</dbReference>
<dbReference type="PANTHER" id="PTHR10353:SF36">
    <property type="entry name" value="LP05116P"/>
    <property type="match status" value="1"/>
</dbReference>
<dbReference type="EMBL" id="CP046172">
    <property type="protein sequence ID" value="QIS14046.1"/>
    <property type="molecule type" value="Genomic_DNA"/>
</dbReference>
<accession>A0A6G9YLZ0</accession>
<feature type="transmembrane region" description="Helical" evidence="5">
    <location>
        <begin position="35"/>
        <end position="58"/>
    </location>
</feature>
<reference evidence="6 7" key="1">
    <citation type="journal article" date="2019" name="ACS Chem. Biol.">
        <title>Identification and Mobilization of a Cryptic Antibiotic Biosynthesis Gene Locus from a Human-Pathogenic Nocardia Isolate.</title>
        <authorList>
            <person name="Herisse M."/>
            <person name="Ishida K."/>
            <person name="Porter J.L."/>
            <person name="Howden B."/>
            <person name="Hertweck C."/>
            <person name="Stinear T.P."/>
            <person name="Pidot S.J."/>
        </authorList>
    </citation>
    <scope>NUCLEOTIDE SEQUENCE [LARGE SCALE GENOMIC DNA]</scope>
    <source>
        <strain evidence="6 7">AUSMDU00012717</strain>
    </source>
</reference>
<keyword evidence="5" id="KW-0472">Membrane</keyword>
<dbReference type="Proteomes" id="UP000503540">
    <property type="component" value="Chromosome"/>
</dbReference>
<dbReference type="InterPro" id="IPR017853">
    <property type="entry name" value="GH"/>
</dbReference>
<dbReference type="Gene3D" id="3.20.20.80">
    <property type="entry name" value="Glycosidases"/>
    <property type="match status" value="2"/>
</dbReference>
<evidence type="ECO:0000256" key="3">
    <source>
        <dbReference type="ARBA" id="ARBA00023295"/>
    </source>
</evidence>
<dbReference type="InterPro" id="IPR001360">
    <property type="entry name" value="Glyco_hydro_1"/>
</dbReference>